<feature type="region of interest" description="Disordered" evidence="6">
    <location>
        <begin position="897"/>
        <end position="918"/>
    </location>
</feature>
<feature type="transmembrane region" description="Helical" evidence="7">
    <location>
        <begin position="551"/>
        <end position="573"/>
    </location>
</feature>
<dbReference type="PANTHER" id="PTHR10783">
    <property type="entry name" value="XENOTROPIC AND POLYTROPIC RETROVIRUS RECEPTOR 1-RELATED"/>
    <property type="match status" value="1"/>
</dbReference>
<evidence type="ECO:0000259" key="9">
    <source>
        <dbReference type="PROSITE" id="PS51382"/>
    </source>
</evidence>
<evidence type="ECO:0000313" key="11">
    <source>
        <dbReference type="Proteomes" id="UP000006352"/>
    </source>
</evidence>
<dbReference type="EMBL" id="HE796942">
    <property type="protein sequence ID" value="CCL99566.1"/>
    <property type="molecule type" value="Genomic_DNA"/>
</dbReference>
<dbReference type="GO" id="GO:0005794">
    <property type="term" value="C:Golgi apparatus"/>
    <property type="evidence" value="ECO:0007669"/>
    <property type="project" value="TreeGrafter"/>
</dbReference>
<dbReference type="PROSITE" id="PS51382">
    <property type="entry name" value="SPX"/>
    <property type="match status" value="1"/>
</dbReference>
<keyword evidence="11" id="KW-1185">Reference proteome</keyword>
<dbReference type="CDD" id="cd05254">
    <property type="entry name" value="dTDP_HR_like_SDR_e"/>
    <property type="match status" value="1"/>
</dbReference>
<feature type="transmembrane region" description="Helical" evidence="7">
    <location>
        <begin position="747"/>
        <end position="766"/>
    </location>
</feature>
<dbReference type="PANTHER" id="PTHR10783:SF103">
    <property type="entry name" value="SOLUTE CARRIER FAMILY 53 MEMBER 1"/>
    <property type="match status" value="1"/>
</dbReference>
<dbReference type="InterPro" id="IPR029903">
    <property type="entry name" value="RmlD-like-bd"/>
</dbReference>
<feature type="domain" description="SPX" evidence="9">
    <location>
        <begin position="1"/>
        <end position="460"/>
    </location>
</feature>
<reference evidence="10 11" key="1">
    <citation type="journal article" date="2012" name="Appl. Environ. Microbiol.">
        <title>Short-read sequencing for genomic analysis of the brown rot fungus Fibroporia radiculosa.</title>
        <authorList>
            <person name="Tang J.D."/>
            <person name="Perkins A.D."/>
            <person name="Sonstegard T.S."/>
            <person name="Schroeder S.G."/>
            <person name="Burgess S.C."/>
            <person name="Diehl S.V."/>
        </authorList>
    </citation>
    <scope>NUCLEOTIDE SEQUENCE [LARGE SCALE GENOMIC DNA]</scope>
    <source>
        <strain evidence="10 11">TFFH 294</strain>
    </source>
</reference>
<dbReference type="InParanoid" id="J4I8K4"/>
<feature type="compositionally biased region" description="Polar residues" evidence="6">
    <location>
        <begin position="46"/>
        <end position="63"/>
    </location>
</feature>
<feature type="transmembrane region" description="Helical" evidence="7">
    <location>
        <begin position="778"/>
        <end position="802"/>
    </location>
</feature>
<feature type="region of interest" description="Disordered" evidence="6">
    <location>
        <begin position="266"/>
        <end position="346"/>
    </location>
</feature>
<feature type="region of interest" description="Disordered" evidence="6">
    <location>
        <begin position="43"/>
        <end position="105"/>
    </location>
</feature>
<dbReference type="RefSeq" id="XP_012178849.1">
    <property type="nucleotide sequence ID" value="XM_012323459.1"/>
</dbReference>
<dbReference type="PROSITE" id="PS51380">
    <property type="entry name" value="EXS"/>
    <property type="match status" value="1"/>
</dbReference>
<dbReference type="OrthoDB" id="9970435at2759"/>
<feature type="transmembrane region" description="Helical" evidence="7">
    <location>
        <begin position="677"/>
        <end position="695"/>
    </location>
</feature>
<protein>
    <recommendedName>
        <fullName evidence="12">SPX domain-containing protein</fullName>
    </recommendedName>
</protein>
<evidence type="ECO:0000256" key="5">
    <source>
        <dbReference type="ARBA" id="ARBA00023136"/>
    </source>
</evidence>
<evidence type="ECO:0000256" key="7">
    <source>
        <dbReference type="SAM" id="Phobius"/>
    </source>
</evidence>
<name>J4I8K4_9APHY</name>
<feature type="region of interest" description="Disordered" evidence="6">
    <location>
        <begin position="124"/>
        <end position="157"/>
    </location>
</feature>
<dbReference type="Pfam" id="PF03105">
    <property type="entry name" value="SPX"/>
    <property type="match status" value="1"/>
</dbReference>
<evidence type="ECO:0000256" key="2">
    <source>
        <dbReference type="ARBA" id="ARBA00009665"/>
    </source>
</evidence>
<evidence type="ECO:0008006" key="12">
    <source>
        <dbReference type="Google" id="ProtNLM"/>
    </source>
</evidence>
<feature type="compositionally biased region" description="Basic and acidic residues" evidence="6">
    <location>
        <begin position="358"/>
        <end position="371"/>
    </location>
</feature>
<dbReference type="InterPro" id="IPR004342">
    <property type="entry name" value="EXS_C"/>
</dbReference>
<dbReference type="AlphaFoldDB" id="J4I8K4"/>
<dbReference type="GeneID" id="24094477"/>
<dbReference type="GO" id="GO:0016036">
    <property type="term" value="P:cellular response to phosphate starvation"/>
    <property type="evidence" value="ECO:0007669"/>
    <property type="project" value="TreeGrafter"/>
</dbReference>
<keyword evidence="5 7" id="KW-0472">Membrane</keyword>
<organism evidence="10 11">
    <name type="scientific">Fibroporia radiculosa</name>
    <dbReference type="NCBI Taxonomy" id="599839"/>
    <lineage>
        <taxon>Eukaryota</taxon>
        <taxon>Fungi</taxon>
        <taxon>Dikarya</taxon>
        <taxon>Basidiomycota</taxon>
        <taxon>Agaricomycotina</taxon>
        <taxon>Agaricomycetes</taxon>
        <taxon>Polyporales</taxon>
        <taxon>Fibroporiaceae</taxon>
        <taxon>Fibroporia</taxon>
    </lineage>
</organism>
<dbReference type="HOGENOM" id="CLU_006116_0_0_1"/>
<dbReference type="Proteomes" id="UP000006352">
    <property type="component" value="Unassembled WGS sequence"/>
</dbReference>
<dbReference type="InterPro" id="IPR036291">
    <property type="entry name" value="NAD(P)-bd_dom_sf"/>
</dbReference>
<evidence type="ECO:0000259" key="8">
    <source>
        <dbReference type="PROSITE" id="PS51380"/>
    </source>
</evidence>
<keyword evidence="3 7" id="KW-0812">Transmembrane</keyword>
<proteinExistence type="inferred from homology"/>
<dbReference type="GO" id="GO:0005886">
    <property type="term" value="C:plasma membrane"/>
    <property type="evidence" value="ECO:0007669"/>
    <property type="project" value="TreeGrafter"/>
</dbReference>
<sequence length="1191" mass="135088">MKFARYLEETQTPEWKKAYIDYRGLKKKITAIRRAQDELKAETGSVRPNVNADTCARPSSNSADVAGKMPDLHTFADANTSEDEEGPMSSVAHSNSGASIDKSLLPRLRRRSTALSVFVRSQLPSPSHELPQHPPPSAPPATGLSSQHTQASPSEQRRANIRALWSLGENPPLRELLPLLTPVQRAFFEMLDGQLDMVESFFCARELEVRQKYDALKAQLHALKDHRQAFHEAHPHVSATPSWLPFTLPPIPFVLRRLHRQMVNIRLKPGSSAGRHGKLRKPSSDKQTDQDEDGGTEERAIGESDSIPSHENGLGEIHSVATVEDDNPVGHSNEVALGTDPGSPADTIVDVHELQRAHIGSKDRAPRRSLLESRTSTLNEASSPRPRARLPQIAEVARDPDEYIHAKKKLRKAIQEFYRGVEVLNNYRTGYQTLNLIGFRKALKKLEKVTHIPAQQAYTIEKIEPSAFASGASLNSMLRETEDLFAARFARGDKKKAQARLRGGTQQKTHHFSTFRTGMLLGLAVPALVDGVYRSFQPETRTAIPSWDGLLFVYGIFSVPALFLLLVGINLLVWHKARINYVFIFEFDLRTRLDHRAYFELPSLMISTLCYAFWLSFARVGASSVDPSNWALIWLAWAMAVWLNPLPILWRSSRYWLIRNIARQLTSGVRRVEFQDFFMGDQFCSVVFTLGDLFFVGCAYDRHLGNWRICTTGQYWAPAFAFAAIPLFARFVQSIRRWVDSRLNTHLINAGKYGTGVIYYFSYYLWRATGGQHGPRFVAWLVLGVIYASYAAAWDITMDWSLMRPHAKHRFLRSDLMYPSYIWLYYFAIISDIIIRFEFLMYVPQQGINYEIRTWIAGMLEMLRRWQWNFFRMENEHIGNMDQYRVTREVPLPYSFDHSPHESDGDEDDDPVERASTSSKSWRASGVLGSAIYDAYKSSGHDVLGLAHSRPTDELKKVDLLDLPKVEQTFTRFKPDWVIHCAAERRPDVAERDPEATHYVFDGTSPPYTPSAVTNPVNLYGTTKRDGELAVLGVVGSKSIVLRVPVLYGPAPHNTDSAVNVLLDVVTDQSGKQYKMDHYATRYPTNVVDIADFLARLISLPSSREVPPILHYSAGEPFTKYEMCLVFSRILNLPHAHIIPDAEPPKGDAATTRPRDCQLYTRETEDLIEGYGGLGWTPFEEWWEGHLKTQQ</sequence>
<dbReference type="Gene3D" id="3.40.50.720">
    <property type="entry name" value="NAD(P)-binding Rossmann-like Domain"/>
    <property type="match status" value="2"/>
</dbReference>
<feature type="domain" description="EXS" evidence="8">
    <location>
        <begin position="710"/>
        <end position="904"/>
    </location>
</feature>
<accession>J4I8K4</accession>
<dbReference type="GO" id="GO:0006817">
    <property type="term" value="P:phosphate ion transport"/>
    <property type="evidence" value="ECO:0007669"/>
    <property type="project" value="TreeGrafter"/>
</dbReference>
<feature type="transmembrane region" description="Helical" evidence="7">
    <location>
        <begin position="715"/>
        <end position="735"/>
    </location>
</feature>
<evidence type="ECO:0000256" key="1">
    <source>
        <dbReference type="ARBA" id="ARBA00004141"/>
    </source>
</evidence>
<feature type="region of interest" description="Disordered" evidence="6">
    <location>
        <begin position="358"/>
        <end position="389"/>
    </location>
</feature>
<feature type="transmembrane region" description="Helical" evidence="7">
    <location>
        <begin position="630"/>
        <end position="650"/>
    </location>
</feature>
<evidence type="ECO:0000313" key="10">
    <source>
        <dbReference type="EMBL" id="CCL99566.1"/>
    </source>
</evidence>
<feature type="compositionally biased region" description="Polar residues" evidence="6">
    <location>
        <begin position="372"/>
        <end position="382"/>
    </location>
</feature>
<evidence type="ECO:0000256" key="4">
    <source>
        <dbReference type="ARBA" id="ARBA00022989"/>
    </source>
</evidence>
<dbReference type="GO" id="GO:0000822">
    <property type="term" value="F:inositol hexakisphosphate binding"/>
    <property type="evidence" value="ECO:0007669"/>
    <property type="project" value="TreeGrafter"/>
</dbReference>
<keyword evidence="4 7" id="KW-1133">Transmembrane helix</keyword>
<dbReference type="STRING" id="599839.J4I8K4"/>
<comment type="subcellular location">
    <subcellularLocation>
        <location evidence="1">Membrane</location>
        <topology evidence="1">Multi-pass membrane protein</topology>
    </subcellularLocation>
</comment>
<dbReference type="Pfam" id="PF03124">
    <property type="entry name" value="EXS"/>
    <property type="match status" value="1"/>
</dbReference>
<evidence type="ECO:0000256" key="6">
    <source>
        <dbReference type="SAM" id="MobiDB-lite"/>
    </source>
</evidence>
<dbReference type="CDD" id="cd14475">
    <property type="entry name" value="SPX_SYG1_like"/>
    <property type="match status" value="1"/>
</dbReference>
<dbReference type="InterPro" id="IPR004331">
    <property type="entry name" value="SPX_dom"/>
</dbReference>
<dbReference type="Pfam" id="PF04321">
    <property type="entry name" value="RmlD_sub_bind"/>
    <property type="match status" value="2"/>
</dbReference>
<evidence type="ECO:0000256" key="3">
    <source>
        <dbReference type="ARBA" id="ARBA00022692"/>
    </source>
</evidence>
<feature type="transmembrane region" description="Helical" evidence="7">
    <location>
        <begin position="823"/>
        <end position="843"/>
    </location>
</feature>
<gene>
    <name evidence="10" type="ORF">FIBRA_01584</name>
</gene>
<feature type="transmembrane region" description="Helical" evidence="7">
    <location>
        <begin position="597"/>
        <end position="618"/>
    </location>
</feature>
<dbReference type="SUPFAM" id="SSF51735">
    <property type="entry name" value="NAD(P)-binding Rossmann-fold domains"/>
    <property type="match status" value="1"/>
</dbReference>
<comment type="similarity">
    <text evidence="2">Belongs to the SYG1 (TC 2.A.94) family.</text>
</comment>
<feature type="compositionally biased region" description="Polar residues" evidence="6">
    <location>
        <begin position="143"/>
        <end position="154"/>
    </location>
</feature>